<name>A0A9Q1GQ28_9CARY</name>
<evidence type="ECO:0000313" key="3">
    <source>
        <dbReference type="Proteomes" id="UP001153076"/>
    </source>
</evidence>
<feature type="region of interest" description="Disordered" evidence="1">
    <location>
        <begin position="124"/>
        <end position="143"/>
    </location>
</feature>
<accession>A0A9Q1GQ28</accession>
<organism evidence="2 3">
    <name type="scientific">Carnegiea gigantea</name>
    <dbReference type="NCBI Taxonomy" id="171969"/>
    <lineage>
        <taxon>Eukaryota</taxon>
        <taxon>Viridiplantae</taxon>
        <taxon>Streptophyta</taxon>
        <taxon>Embryophyta</taxon>
        <taxon>Tracheophyta</taxon>
        <taxon>Spermatophyta</taxon>
        <taxon>Magnoliopsida</taxon>
        <taxon>eudicotyledons</taxon>
        <taxon>Gunneridae</taxon>
        <taxon>Pentapetalae</taxon>
        <taxon>Caryophyllales</taxon>
        <taxon>Cactineae</taxon>
        <taxon>Cactaceae</taxon>
        <taxon>Cactoideae</taxon>
        <taxon>Echinocereeae</taxon>
        <taxon>Carnegiea</taxon>
    </lineage>
</organism>
<feature type="region of interest" description="Disordered" evidence="1">
    <location>
        <begin position="1"/>
        <end position="84"/>
    </location>
</feature>
<dbReference type="AlphaFoldDB" id="A0A9Q1GQ28"/>
<feature type="compositionally biased region" description="Basic and acidic residues" evidence="1">
    <location>
        <begin position="132"/>
        <end position="143"/>
    </location>
</feature>
<sequence length="199" mass="22914">MAKRPVRIKSSEARLKPWRSCKQARIGQNENRSRMHAKLADPNSLQSFGPGSWDSPKKNDDKFHNEETLKIGVEDDTKGREDDKKKPIYKQQLRFVPVKNFTTLRSASVLVKEELAGETSAKATNNWKGNYHNKDKKDNDPKSKKVYTLDCYTKYTPSGSTYTQALEHLLSKDRPPTNQTRRKEHLEVRELGSEQVLQV</sequence>
<comment type="caution">
    <text evidence="2">The sequence shown here is derived from an EMBL/GenBank/DDBJ whole genome shotgun (WGS) entry which is preliminary data.</text>
</comment>
<proteinExistence type="predicted"/>
<protein>
    <submittedName>
        <fullName evidence="2">Uncharacterized protein</fullName>
    </submittedName>
</protein>
<evidence type="ECO:0000256" key="1">
    <source>
        <dbReference type="SAM" id="MobiDB-lite"/>
    </source>
</evidence>
<dbReference type="Proteomes" id="UP001153076">
    <property type="component" value="Unassembled WGS sequence"/>
</dbReference>
<feature type="compositionally biased region" description="Basic and acidic residues" evidence="1">
    <location>
        <begin position="55"/>
        <end position="84"/>
    </location>
</feature>
<gene>
    <name evidence="2" type="ORF">Cgig2_006536</name>
</gene>
<keyword evidence="3" id="KW-1185">Reference proteome</keyword>
<dbReference type="EMBL" id="JAKOGI010001785">
    <property type="protein sequence ID" value="KAJ8424063.1"/>
    <property type="molecule type" value="Genomic_DNA"/>
</dbReference>
<reference evidence="2" key="1">
    <citation type="submission" date="2022-04" db="EMBL/GenBank/DDBJ databases">
        <title>Carnegiea gigantea Genome sequencing and assembly v2.</title>
        <authorList>
            <person name="Copetti D."/>
            <person name="Sanderson M.J."/>
            <person name="Burquez A."/>
            <person name="Wojciechowski M.F."/>
        </authorList>
    </citation>
    <scope>NUCLEOTIDE SEQUENCE</scope>
    <source>
        <strain evidence="2">SGP5-SGP5p</strain>
        <tissue evidence="2">Aerial part</tissue>
    </source>
</reference>
<evidence type="ECO:0000313" key="2">
    <source>
        <dbReference type="EMBL" id="KAJ8424063.1"/>
    </source>
</evidence>